<dbReference type="PANTHER" id="PTHR42913">
    <property type="entry name" value="APOPTOSIS-INDUCING FACTOR 1"/>
    <property type="match status" value="1"/>
</dbReference>
<dbReference type="InterPro" id="IPR036188">
    <property type="entry name" value="FAD/NAD-bd_sf"/>
</dbReference>
<keyword evidence="5" id="KW-0560">Oxidoreductase</keyword>
<proteinExistence type="inferred from homology"/>
<reference evidence="7 8" key="1">
    <citation type="submission" date="2020-01" db="EMBL/GenBank/DDBJ databases">
        <title>Investigation of new actinobacteria for the biodesulphurisation of diesel fuel.</title>
        <authorList>
            <person name="Athi Narayanan S.M."/>
        </authorList>
    </citation>
    <scope>NUCLEOTIDE SEQUENCE [LARGE SCALE GENOMIC DNA]</scope>
    <source>
        <strain evidence="7 8">213E</strain>
    </source>
</reference>
<evidence type="ECO:0000256" key="1">
    <source>
        <dbReference type="ARBA" id="ARBA00001974"/>
    </source>
</evidence>
<evidence type="ECO:0000259" key="6">
    <source>
        <dbReference type="Pfam" id="PF07992"/>
    </source>
</evidence>
<feature type="domain" description="FAD/NAD(P)-binding" evidence="6">
    <location>
        <begin position="15"/>
        <end position="297"/>
    </location>
</feature>
<evidence type="ECO:0000256" key="5">
    <source>
        <dbReference type="ARBA" id="ARBA00023002"/>
    </source>
</evidence>
<sequence length="394" mass="40896">MFTTHTSRDTTPRQTVVVLGGGYAGVTAANRLAADRGLDVVLINPRDHFVERIRLHQWTADTGDPRHPYASVLAAGVRLIVDAAEHIDAAHRRVRLASGTVLGYDLLIYAVGSAGATTIPGAAEHALAICEWESAGRIRERIATLPERSAISVVGGGLTGVETAAELAGLGHRITLVAGGEITPGISPRARASTRATLRRLGVIVREHTVVHRIEETGVMVGGPDGDAEITGDLTVLAAGFTGPDLARNSGLSCDDTGRLRTHASLVSVDDAAIVGTGDAVVPDGVHTRMSCQAASQLGLHAAKTARAQLAGRPPTPAHPVFVSQCISLGREAATLQVTHLDDAPARTVVTGRAAVLVKEYVCRGTVWGLKGLARMAGRPNPAAVAEPVEVAGV</sequence>
<dbReference type="EMBL" id="JAADZU010000088">
    <property type="protein sequence ID" value="NDK91888.1"/>
    <property type="molecule type" value="Genomic_DNA"/>
</dbReference>
<dbReference type="PRINTS" id="PR00469">
    <property type="entry name" value="PNDRDTASEII"/>
</dbReference>
<dbReference type="InterPro" id="IPR051169">
    <property type="entry name" value="NADH-Q_oxidoreductase"/>
</dbReference>
<dbReference type="InterPro" id="IPR023753">
    <property type="entry name" value="FAD/NAD-binding_dom"/>
</dbReference>
<gene>
    <name evidence="7" type="ORF">GYA93_20285</name>
</gene>
<keyword evidence="4" id="KW-0274">FAD</keyword>
<comment type="cofactor">
    <cofactor evidence="1">
        <name>FAD</name>
        <dbReference type="ChEBI" id="CHEBI:57692"/>
    </cofactor>
</comment>
<dbReference type="AlphaFoldDB" id="A0A7K3LUC2"/>
<organism evidence="7 8">
    <name type="scientific">Gordonia desulfuricans</name>
    <dbReference type="NCBI Taxonomy" id="89051"/>
    <lineage>
        <taxon>Bacteria</taxon>
        <taxon>Bacillati</taxon>
        <taxon>Actinomycetota</taxon>
        <taxon>Actinomycetes</taxon>
        <taxon>Mycobacteriales</taxon>
        <taxon>Gordoniaceae</taxon>
        <taxon>Gordonia</taxon>
    </lineage>
</organism>
<name>A0A7K3LUC2_9ACTN</name>
<dbReference type="Gene3D" id="3.50.50.100">
    <property type="match status" value="1"/>
</dbReference>
<protein>
    <submittedName>
        <fullName evidence="7">FAD-dependent oxidoreductase</fullName>
    </submittedName>
</protein>
<evidence type="ECO:0000256" key="4">
    <source>
        <dbReference type="ARBA" id="ARBA00022827"/>
    </source>
</evidence>
<evidence type="ECO:0000313" key="7">
    <source>
        <dbReference type="EMBL" id="NDK91888.1"/>
    </source>
</evidence>
<accession>A0A7K3LUC2</accession>
<dbReference type="GO" id="GO:0019646">
    <property type="term" value="P:aerobic electron transport chain"/>
    <property type="evidence" value="ECO:0007669"/>
    <property type="project" value="TreeGrafter"/>
</dbReference>
<dbReference type="GO" id="GO:0003955">
    <property type="term" value="F:NAD(P)H dehydrogenase (quinone) activity"/>
    <property type="evidence" value="ECO:0007669"/>
    <property type="project" value="TreeGrafter"/>
</dbReference>
<comment type="similarity">
    <text evidence="2">Belongs to the NADH dehydrogenase family.</text>
</comment>
<evidence type="ECO:0000256" key="2">
    <source>
        <dbReference type="ARBA" id="ARBA00005272"/>
    </source>
</evidence>
<dbReference type="PRINTS" id="PR00368">
    <property type="entry name" value="FADPNR"/>
</dbReference>
<evidence type="ECO:0000313" key="8">
    <source>
        <dbReference type="Proteomes" id="UP000466307"/>
    </source>
</evidence>
<dbReference type="Pfam" id="PF07992">
    <property type="entry name" value="Pyr_redox_2"/>
    <property type="match status" value="1"/>
</dbReference>
<dbReference type="Proteomes" id="UP000466307">
    <property type="component" value="Unassembled WGS sequence"/>
</dbReference>
<dbReference type="RefSeq" id="WP_059036892.1">
    <property type="nucleotide sequence ID" value="NZ_JAADZU010000088.1"/>
</dbReference>
<keyword evidence="3" id="KW-0285">Flavoprotein</keyword>
<comment type="caution">
    <text evidence="7">The sequence shown here is derived from an EMBL/GenBank/DDBJ whole genome shotgun (WGS) entry which is preliminary data.</text>
</comment>
<keyword evidence="8" id="KW-1185">Reference proteome</keyword>
<evidence type="ECO:0000256" key="3">
    <source>
        <dbReference type="ARBA" id="ARBA00022630"/>
    </source>
</evidence>
<dbReference type="PANTHER" id="PTHR42913:SF3">
    <property type="entry name" value="64 KDA MITOCHONDRIAL NADH DEHYDROGENASE (EUROFUNG)"/>
    <property type="match status" value="1"/>
</dbReference>
<dbReference type="SUPFAM" id="SSF51905">
    <property type="entry name" value="FAD/NAD(P)-binding domain"/>
    <property type="match status" value="2"/>
</dbReference>